<gene>
    <name evidence="2" type="ORF">NEOLEDRAFT_1175938</name>
</gene>
<evidence type="ECO:0000313" key="3">
    <source>
        <dbReference type="Proteomes" id="UP000076761"/>
    </source>
</evidence>
<name>A0A165USR9_9AGAM</name>
<dbReference type="EMBL" id="KV425557">
    <property type="protein sequence ID" value="KZT28648.1"/>
    <property type="molecule type" value="Genomic_DNA"/>
</dbReference>
<keyword evidence="3" id="KW-1185">Reference proteome</keyword>
<feature type="compositionally biased region" description="Acidic residues" evidence="1">
    <location>
        <begin position="140"/>
        <end position="154"/>
    </location>
</feature>
<dbReference type="AlphaFoldDB" id="A0A165USR9"/>
<proteinExistence type="predicted"/>
<feature type="region of interest" description="Disordered" evidence="1">
    <location>
        <begin position="54"/>
        <end position="171"/>
    </location>
</feature>
<reference evidence="2 3" key="1">
    <citation type="journal article" date="2016" name="Mol. Biol. Evol.">
        <title>Comparative Genomics of Early-Diverging Mushroom-Forming Fungi Provides Insights into the Origins of Lignocellulose Decay Capabilities.</title>
        <authorList>
            <person name="Nagy L.G."/>
            <person name="Riley R."/>
            <person name="Tritt A."/>
            <person name="Adam C."/>
            <person name="Daum C."/>
            <person name="Floudas D."/>
            <person name="Sun H."/>
            <person name="Yadav J.S."/>
            <person name="Pangilinan J."/>
            <person name="Larsson K.H."/>
            <person name="Matsuura K."/>
            <person name="Barry K."/>
            <person name="Labutti K."/>
            <person name="Kuo R."/>
            <person name="Ohm R.A."/>
            <person name="Bhattacharya S.S."/>
            <person name="Shirouzu T."/>
            <person name="Yoshinaga Y."/>
            <person name="Martin F.M."/>
            <person name="Grigoriev I.V."/>
            <person name="Hibbett D.S."/>
        </authorList>
    </citation>
    <scope>NUCLEOTIDE SEQUENCE [LARGE SCALE GENOMIC DNA]</scope>
    <source>
        <strain evidence="2 3">HHB14362 ss-1</strain>
    </source>
</reference>
<evidence type="ECO:0000313" key="2">
    <source>
        <dbReference type="EMBL" id="KZT28648.1"/>
    </source>
</evidence>
<feature type="compositionally biased region" description="Acidic residues" evidence="1">
    <location>
        <begin position="121"/>
        <end position="132"/>
    </location>
</feature>
<evidence type="ECO:0000256" key="1">
    <source>
        <dbReference type="SAM" id="MobiDB-lite"/>
    </source>
</evidence>
<protein>
    <submittedName>
        <fullName evidence="2">Uncharacterized protein</fullName>
    </submittedName>
</protein>
<organism evidence="2 3">
    <name type="scientific">Neolentinus lepideus HHB14362 ss-1</name>
    <dbReference type="NCBI Taxonomy" id="1314782"/>
    <lineage>
        <taxon>Eukaryota</taxon>
        <taxon>Fungi</taxon>
        <taxon>Dikarya</taxon>
        <taxon>Basidiomycota</taxon>
        <taxon>Agaricomycotina</taxon>
        <taxon>Agaricomycetes</taxon>
        <taxon>Gloeophyllales</taxon>
        <taxon>Gloeophyllaceae</taxon>
        <taxon>Neolentinus</taxon>
    </lineage>
</organism>
<feature type="compositionally biased region" description="Acidic residues" evidence="1">
    <location>
        <begin position="62"/>
        <end position="88"/>
    </location>
</feature>
<sequence>MYDRSSTARELQRGRLFRSTAYPTLHLAERYFLDHPSACASPLEDYPVYGRAGETEEHAVEDGGEDFGEWSDEEETEEEEGGLNDDEREYMRSLVRLGPTDAIRRPRSSSAESTDRGSYGEPEDAEREDSGDECDRALVVDEDESDDSSSEEEANALIAKYAPPPVVPSIL</sequence>
<accession>A0A165USR9</accession>
<dbReference type="InParanoid" id="A0A165USR9"/>
<dbReference type="Proteomes" id="UP000076761">
    <property type="component" value="Unassembled WGS sequence"/>
</dbReference>
<feature type="compositionally biased region" description="Pro residues" evidence="1">
    <location>
        <begin position="162"/>
        <end position="171"/>
    </location>
</feature>